<name>A0A2T3FQ56_9CLOT</name>
<dbReference type="Pfam" id="PF09823">
    <property type="entry name" value="DUF2357"/>
    <property type="match status" value="1"/>
</dbReference>
<accession>A0A2T3FQ56</accession>
<dbReference type="EMBL" id="PYLO01000002">
    <property type="protein sequence ID" value="PST37404.1"/>
    <property type="molecule type" value="Genomic_DNA"/>
</dbReference>
<dbReference type="RefSeq" id="WP_107000539.1">
    <property type="nucleotide sequence ID" value="NZ_JAQDZI010000005.1"/>
</dbReference>
<protein>
    <recommendedName>
        <fullName evidence="1">DUF2357 domain-containing protein</fullName>
    </recommendedName>
</protein>
<dbReference type="InterPro" id="IPR018633">
    <property type="entry name" value="DUF2357"/>
</dbReference>
<keyword evidence="3" id="KW-1185">Reference proteome</keyword>
<proteinExistence type="predicted"/>
<comment type="caution">
    <text evidence="2">The sequence shown here is derived from an EMBL/GenBank/DDBJ whole genome shotgun (WGS) entry which is preliminary data.</text>
</comment>
<gene>
    <name evidence="2" type="ORF">C7U56_05685</name>
</gene>
<dbReference type="Proteomes" id="UP000241048">
    <property type="component" value="Unassembled WGS sequence"/>
</dbReference>
<sequence>MDIVSDLPFKLQVIKQFPKVSYQNATFFLSNPKELWSQEEITLSIEENDEIEILFDSEDSEAKLYLEALDIVPIDDRKIAYDEKGHVYRMPSREPFTLYKVNSGYDALCVDMFQISVYCYKKWYYGTFQVLPKPMSVGEWTMMKDELEKEMVGLAQDIVRRNIGVGNQKYGDVPPKVLYSFIIIKKYAQTVLAALIDIAENPRCEIMTQYKNVGNNRNCRFDEESIRRYATRAGSEATYRVPEKVTNYDIQDNRLLKMILLDYEKRLNQFLVLLDEMDDYSKTFNSGQTEQYKNEWEKSILEFRMVARKLKKITSLLKTKEWYFSVSDVTEAYIPHSFIMDTRYNTLYQMYLELRKDTFQVEFDSEFSYTWKRSSYLYEMWCFFRICHLLSGKYEPDVRGWNNIFAGKILFPFLKAGTVMQFSDGEILLKVVFDQPLLVFSNKKTTHEVPLYIAETHEALKIHNRPDILIHVYDVKKEWYLGAIVLECKYRKINSFWTENGGRSSIGQLQAYYNNTRSDYHFGGKGKRLNIRPVKKVIVLTPDIHGDGRSQEDFGILVKSFKPTDTGELVESVTDELNAVISELKEISQELQW</sequence>
<evidence type="ECO:0000313" key="3">
    <source>
        <dbReference type="Proteomes" id="UP000241048"/>
    </source>
</evidence>
<reference evidence="2 3" key="1">
    <citation type="submission" date="2018-03" db="EMBL/GenBank/DDBJ databases">
        <title>Lachnoclostridium SNUG30386 gen.nov., sp.nov., isolated from human faeces.</title>
        <authorList>
            <person name="Seo B."/>
            <person name="Jeon K."/>
            <person name="Ko G."/>
        </authorList>
    </citation>
    <scope>NUCLEOTIDE SEQUENCE [LARGE SCALE GENOMIC DNA]</scope>
    <source>
        <strain evidence="2 3">SNUG30386</strain>
    </source>
</reference>
<dbReference type="AlphaFoldDB" id="A0A2T3FQ56"/>
<feature type="domain" description="DUF2357" evidence="1">
    <location>
        <begin position="127"/>
        <end position="303"/>
    </location>
</feature>
<organism evidence="2 3">
    <name type="scientific">Clostridium fessum</name>
    <dbReference type="NCBI Taxonomy" id="2126740"/>
    <lineage>
        <taxon>Bacteria</taxon>
        <taxon>Bacillati</taxon>
        <taxon>Bacillota</taxon>
        <taxon>Clostridia</taxon>
        <taxon>Eubacteriales</taxon>
        <taxon>Clostridiaceae</taxon>
        <taxon>Clostridium</taxon>
    </lineage>
</organism>
<evidence type="ECO:0000313" key="2">
    <source>
        <dbReference type="EMBL" id="PST37404.1"/>
    </source>
</evidence>
<evidence type="ECO:0000259" key="1">
    <source>
        <dbReference type="Pfam" id="PF09823"/>
    </source>
</evidence>